<proteinExistence type="predicted"/>
<dbReference type="AlphaFoldDB" id="A0A1E7DJW0"/>
<reference evidence="1 2" key="1">
    <citation type="submission" date="2016-06" db="EMBL/GenBank/DDBJ databases">
        <title>Domibacillus iocasae genome sequencing.</title>
        <authorList>
            <person name="Verma A."/>
            <person name="Pal Y."/>
            <person name="Ojha A.K."/>
            <person name="Krishnamurthi S."/>
        </authorList>
    </citation>
    <scope>NUCLEOTIDE SEQUENCE [LARGE SCALE GENOMIC DNA]</scope>
    <source>
        <strain evidence="1 2">DSM 29979</strain>
    </source>
</reference>
<name>A0A1E7DJW0_9BACI</name>
<protein>
    <submittedName>
        <fullName evidence="1">Uncharacterized protein</fullName>
    </submittedName>
</protein>
<sequence>MNVILIDEIKLKKNKHIMPGAAVLDESNLILEKERKEKKAAVKSSFAQISPIVDVTNNDFFEMRSGEYMEIIQIESKDIYSLNDADLSNDIQNLSTFLTTYMEDIKIVPLNIPLNLEKQKRFIHKRLRQNKNIAYRSFLESRLREFDNLEKHRTNREYFIFMYSEEEKKLLEKLHHIKNLLVRSNPVTELSIEKKINILFQMFNPNTKPLSETE</sequence>
<keyword evidence="2" id="KW-1185">Reference proteome</keyword>
<evidence type="ECO:0000313" key="1">
    <source>
        <dbReference type="EMBL" id="OES43366.1"/>
    </source>
</evidence>
<comment type="caution">
    <text evidence="1">The sequence shown here is derived from an EMBL/GenBank/DDBJ whole genome shotgun (WGS) entry which is preliminary data.</text>
</comment>
<dbReference type="STRING" id="1714016.BA724_14045"/>
<dbReference type="EMBL" id="MAMP01000026">
    <property type="protein sequence ID" value="OES43366.1"/>
    <property type="molecule type" value="Genomic_DNA"/>
</dbReference>
<evidence type="ECO:0000313" key="2">
    <source>
        <dbReference type="Proteomes" id="UP000095658"/>
    </source>
</evidence>
<accession>A0A1E7DJW0</accession>
<organism evidence="1 2">
    <name type="scientific">Domibacillus iocasae</name>
    <dbReference type="NCBI Taxonomy" id="1714016"/>
    <lineage>
        <taxon>Bacteria</taxon>
        <taxon>Bacillati</taxon>
        <taxon>Bacillota</taxon>
        <taxon>Bacilli</taxon>
        <taxon>Bacillales</taxon>
        <taxon>Bacillaceae</taxon>
        <taxon>Domibacillus</taxon>
    </lineage>
</organism>
<gene>
    <name evidence="1" type="ORF">BA724_14045</name>
</gene>
<dbReference type="Proteomes" id="UP000095658">
    <property type="component" value="Unassembled WGS sequence"/>
</dbReference>